<sequence length="60" mass="6448">MRTIALVAFSGVQSLDVSGPLDVFAEANRFLSPQASYRLEIVGLEHGPLQCSNGMRIVAD</sequence>
<evidence type="ECO:0000313" key="1">
    <source>
        <dbReference type="EMBL" id="CAB3782825.1"/>
    </source>
</evidence>
<proteinExistence type="predicted"/>
<dbReference type="InterPro" id="IPR029062">
    <property type="entry name" value="Class_I_gatase-like"/>
</dbReference>
<dbReference type="Gene3D" id="3.40.50.880">
    <property type="match status" value="1"/>
</dbReference>
<organism evidence="1 2">
    <name type="scientific">Pararobbsia alpina</name>
    <dbReference type="NCBI Taxonomy" id="621374"/>
    <lineage>
        <taxon>Bacteria</taxon>
        <taxon>Pseudomonadati</taxon>
        <taxon>Pseudomonadota</taxon>
        <taxon>Betaproteobacteria</taxon>
        <taxon>Burkholderiales</taxon>
        <taxon>Burkholderiaceae</taxon>
        <taxon>Pararobbsia</taxon>
    </lineage>
</organism>
<keyword evidence="2" id="KW-1185">Reference proteome</keyword>
<accession>A0A6S7AZJ4</accession>
<evidence type="ECO:0000313" key="2">
    <source>
        <dbReference type="Proteomes" id="UP000494115"/>
    </source>
</evidence>
<gene>
    <name evidence="1" type="ORF">LMG28138_01508</name>
</gene>
<evidence type="ECO:0008006" key="3">
    <source>
        <dbReference type="Google" id="ProtNLM"/>
    </source>
</evidence>
<protein>
    <recommendedName>
        <fullName evidence="3">GlxA family transcriptional regulator</fullName>
    </recommendedName>
</protein>
<dbReference type="EMBL" id="CADIKM010000005">
    <property type="protein sequence ID" value="CAB3782825.1"/>
    <property type="molecule type" value="Genomic_DNA"/>
</dbReference>
<name>A0A6S7AZJ4_9BURK</name>
<reference evidence="1 2" key="1">
    <citation type="submission" date="2020-04" db="EMBL/GenBank/DDBJ databases">
        <authorList>
            <person name="De Canck E."/>
        </authorList>
    </citation>
    <scope>NUCLEOTIDE SEQUENCE [LARGE SCALE GENOMIC DNA]</scope>
    <source>
        <strain evidence="1 2">LMG 28138</strain>
    </source>
</reference>
<dbReference type="Proteomes" id="UP000494115">
    <property type="component" value="Unassembled WGS sequence"/>
</dbReference>
<dbReference type="AlphaFoldDB" id="A0A6S7AZJ4"/>
<dbReference type="SUPFAM" id="SSF52317">
    <property type="entry name" value="Class I glutamine amidotransferase-like"/>
    <property type="match status" value="1"/>
</dbReference>